<proteinExistence type="predicted"/>
<evidence type="ECO:0000313" key="3">
    <source>
        <dbReference type="Proteomes" id="UP001501218"/>
    </source>
</evidence>
<accession>A0ABN3FNX9</accession>
<evidence type="ECO:0000313" key="2">
    <source>
        <dbReference type="EMBL" id="GAA2334182.1"/>
    </source>
</evidence>
<feature type="transmembrane region" description="Helical" evidence="1">
    <location>
        <begin position="23"/>
        <end position="48"/>
    </location>
</feature>
<dbReference type="EMBL" id="BAAARA010000002">
    <property type="protein sequence ID" value="GAA2334182.1"/>
    <property type="molecule type" value="Genomic_DNA"/>
</dbReference>
<keyword evidence="1" id="KW-0812">Transmembrane</keyword>
<organism evidence="2 3">
    <name type="scientific">Saccharopolyspora halophila</name>
    <dbReference type="NCBI Taxonomy" id="405551"/>
    <lineage>
        <taxon>Bacteria</taxon>
        <taxon>Bacillati</taxon>
        <taxon>Actinomycetota</taxon>
        <taxon>Actinomycetes</taxon>
        <taxon>Pseudonocardiales</taxon>
        <taxon>Pseudonocardiaceae</taxon>
        <taxon>Saccharopolyspora</taxon>
    </lineage>
</organism>
<gene>
    <name evidence="2" type="ORF">GCM10009854_07220</name>
</gene>
<reference evidence="2 3" key="1">
    <citation type="journal article" date="2019" name="Int. J. Syst. Evol. Microbiol.">
        <title>The Global Catalogue of Microorganisms (GCM) 10K type strain sequencing project: providing services to taxonomists for standard genome sequencing and annotation.</title>
        <authorList>
            <consortium name="The Broad Institute Genomics Platform"/>
            <consortium name="The Broad Institute Genome Sequencing Center for Infectious Disease"/>
            <person name="Wu L."/>
            <person name="Ma J."/>
        </authorList>
    </citation>
    <scope>NUCLEOTIDE SEQUENCE [LARGE SCALE GENOMIC DNA]</scope>
    <source>
        <strain evidence="2 3">JCM 16221</strain>
    </source>
</reference>
<keyword evidence="1" id="KW-0472">Membrane</keyword>
<evidence type="ECO:0000256" key="1">
    <source>
        <dbReference type="SAM" id="Phobius"/>
    </source>
</evidence>
<comment type="caution">
    <text evidence="2">The sequence shown here is derived from an EMBL/GenBank/DDBJ whole genome shotgun (WGS) entry which is preliminary data.</text>
</comment>
<protein>
    <submittedName>
        <fullName evidence="2">Uncharacterized protein</fullName>
    </submittedName>
</protein>
<keyword evidence="1" id="KW-1133">Transmembrane helix</keyword>
<keyword evidence="3" id="KW-1185">Reference proteome</keyword>
<dbReference type="Proteomes" id="UP001501218">
    <property type="component" value="Unassembled WGS sequence"/>
</dbReference>
<sequence length="60" mass="6495">MLIRSDSRRAEGVMTTTLLGMELIGVAALFVVLALLAALPLVVLLHLVEATSPRKVPRDR</sequence>
<name>A0ABN3FNX9_9PSEU</name>